<dbReference type="Proteomes" id="UP001501153">
    <property type="component" value="Unassembled WGS sequence"/>
</dbReference>
<dbReference type="SUPFAM" id="SSF47240">
    <property type="entry name" value="Ferritin-like"/>
    <property type="match status" value="1"/>
</dbReference>
<sequence>MNLLSLLNRLSVADQPAAPAPAPRRQALRQLGQAVAAGLPLAMGAGSPAQAKIKDTALDAVQLLLRLEDLLADFYTQALAAPALMAAPFRADLTLLQTHQQNHAAFLRQTLRDAGVTPPPAPTSPRYDFSGRRGNPSNPILFPTVFTGQNGFLEMAQQLEDASAAIYQGQAAFIIGNRLLLDAVLRMQAVEARHAAHLRTLRRTLSGARVKSWPSRADAAPNPAIQVPSQPATTPPSTTSIYAFEANETQIMSGARLVPYATLLTGSNLVQTNALAEAFDEPLPTAQATALLNIFG</sequence>
<name>A0ABP8IR93_9BACT</name>
<gene>
    <name evidence="2" type="ORF">GCM10023185_41140</name>
</gene>
<dbReference type="EMBL" id="BAABGZ010000079">
    <property type="protein sequence ID" value="GAA4368402.1"/>
    <property type="molecule type" value="Genomic_DNA"/>
</dbReference>
<keyword evidence="3" id="KW-1185">Reference proteome</keyword>
<evidence type="ECO:0000313" key="2">
    <source>
        <dbReference type="EMBL" id="GAA4368402.1"/>
    </source>
</evidence>
<organism evidence="2 3">
    <name type="scientific">Hymenobacter saemangeumensis</name>
    <dbReference type="NCBI Taxonomy" id="1084522"/>
    <lineage>
        <taxon>Bacteria</taxon>
        <taxon>Pseudomonadati</taxon>
        <taxon>Bacteroidota</taxon>
        <taxon>Cytophagia</taxon>
        <taxon>Cytophagales</taxon>
        <taxon>Hymenobacteraceae</taxon>
        <taxon>Hymenobacter</taxon>
    </lineage>
</organism>
<reference evidence="3" key="1">
    <citation type="journal article" date="2019" name="Int. J. Syst. Evol. Microbiol.">
        <title>The Global Catalogue of Microorganisms (GCM) 10K type strain sequencing project: providing services to taxonomists for standard genome sequencing and annotation.</title>
        <authorList>
            <consortium name="The Broad Institute Genomics Platform"/>
            <consortium name="The Broad Institute Genome Sequencing Center for Infectious Disease"/>
            <person name="Wu L."/>
            <person name="Ma J."/>
        </authorList>
    </citation>
    <scope>NUCLEOTIDE SEQUENCE [LARGE SCALE GENOMIC DNA]</scope>
    <source>
        <strain evidence="3">JCM 17923</strain>
    </source>
</reference>
<dbReference type="InterPro" id="IPR009078">
    <property type="entry name" value="Ferritin-like_SF"/>
</dbReference>
<evidence type="ECO:0000313" key="3">
    <source>
        <dbReference type="Proteomes" id="UP001501153"/>
    </source>
</evidence>
<dbReference type="Pfam" id="PF13668">
    <property type="entry name" value="Ferritin_2"/>
    <property type="match status" value="1"/>
</dbReference>
<feature type="region of interest" description="Disordered" evidence="1">
    <location>
        <begin position="113"/>
        <end position="133"/>
    </location>
</feature>
<feature type="region of interest" description="Disordered" evidence="1">
    <location>
        <begin position="213"/>
        <end position="236"/>
    </location>
</feature>
<evidence type="ECO:0008006" key="4">
    <source>
        <dbReference type="Google" id="ProtNLM"/>
    </source>
</evidence>
<dbReference type="RefSeq" id="WP_345238029.1">
    <property type="nucleotide sequence ID" value="NZ_BAABGZ010000079.1"/>
</dbReference>
<comment type="caution">
    <text evidence="2">The sequence shown here is derived from an EMBL/GenBank/DDBJ whole genome shotgun (WGS) entry which is preliminary data.</text>
</comment>
<protein>
    <recommendedName>
        <fullName evidence="4">Ferritin-like domain-containing protein</fullName>
    </recommendedName>
</protein>
<proteinExistence type="predicted"/>
<evidence type="ECO:0000256" key="1">
    <source>
        <dbReference type="SAM" id="MobiDB-lite"/>
    </source>
</evidence>
<accession>A0ABP8IR93</accession>